<protein>
    <recommendedName>
        <fullName evidence="2">histidine kinase</fullName>
        <ecNumber evidence="2">2.7.13.3</ecNumber>
    </recommendedName>
</protein>
<evidence type="ECO:0000259" key="7">
    <source>
        <dbReference type="PROSITE" id="PS50109"/>
    </source>
</evidence>
<name>A0ABQ3BXI2_9GAMM</name>
<dbReference type="Pfam" id="PF08448">
    <property type="entry name" value="PAS_4"/>
    <property type="match status" value="2"/>
</dbReference>
<dbReference type="Gene3D" id="1.10.287.130">
    <property type="match status" value="1"/>
</dbReference>
<dbReference type="Gene3D" id="3.40.50.2300">
    <property type="match status" value="1"/>
</dbReference>
<dbReference type="EC" id="2.7.13.3" evidence="2"/>
<accession>A0ABQ3BXI2</accession>
<dbReference type="SMART" id="SM00387">
    <property type="entry name" value="HATPase_c"/>
    <property type="match status" value="1"/>
</dbReference>
<proteinExistence type="predicted"/>
<dbReference type="Pfam" id="PF02518">
    <property type="entry name" value="HATPase_c"/>
    <property type="match status" value="1"/>
</dbReference>
<dbReference type="InterPro" id="IPR001789">
    <property type="entry name" value="Sig_transdc_resp-reg_receiver"/>
</dbReference>
<dbReference type="Gene3D" id="3.30.450.20">
    <property type="entry name" value="PAS domain"/>
    <property type="match status" value="3"/>
</dbReference>
<dbReference type="PANTHER" id="PTHR43047:SF72">
    <property type="entry name" value="OSMOSENSING HISTIDINE PROTEIN KINASE SLN1"/>
    <property type="match status" value="1"/>
</dbReference>
<dbReference type="SMART" id="SM00388">
    <property type="entry name" value="HisKA"/>
    <property type="match status" value="1"/>
</dbReference>
<dbReference type="RefSeq" id="WP_189447997.1">
    <property type="nucleotide sequence ID" value="NZ_BMXY01000001.1"/>
</dbReference>
<dbReference type="NCBIfam" id="TIGR00229">
    <property type="entry name" value="sensory_box"/>
    <property type="match status" value="1"/>
</dbReference>
<keyword evidence="11" id="KW-1185">Reference proteome</keyword>
<dbReference type="InterPro" id="IPR000700">
    <property type="entry name" value="PAS-assoc_C"/>
</dbReference>
<dbReference type="SUPFAM" id="SSF55874">
    <property type="entry name" value="ATPase domain of HSP90 chaperone/DNA topoisomerase II/histidine kinase"/>
    <property type="match status" value="1"/>
</dbReference>
<evidence type="ECO:0000256" key="4">
    <source>
        <dbReference type="ARBA" id="ARBA00022679"/>
    </source>
</evidence>
<evidence type="ECO:0000313" key="10">
    <source>
        <dbReference type="EMBL" id="GGZ60572.1"/>
    </source>
</evidence>
<dbReference type="PROSITE" id="PS50113">
    <property type="entry name" value="PAC"/>
    <property type="match status" value="1"/>
</dbReference>
<feature type="domain" description="Response regulatory" evidence="8">
    <location>
        <begin position="632"/>
        <end position="746"/>
    </location>
</feature>
<dbReference type="EMBL" id="BMXY01000001">
    <property type="protein sequence ID" value="GGZ60572.1"/>
    <property type="molecule type" value="Genomic_DNA"/>
</dbReference>
<evidence type="ECO:0000256" key="3">
    <source>
        <dbReference type="ARBA" id="ARBA00022553"/>
    </source>
</evidence>
<feature type="domain" description="PAC" evidence="9">
    <location>
        <begin position="325"/>
        <end position="376"/>
    </location>
</feature>
<comment type="caution">
    <text evidence="10">The sequence shown here is derived from an EMBL/GenBank/DDBJ whole genome shotgun (WGS) entry which is preliminary data.</text>
</comment>
<feature type="domain" description="Histidine kinase" evidence="7">
    <location>
        <begin position="394"/>
        <end position="612"/>
    </location>
</feature>
<dbReference type="InterPro" id="IPR013656">
    <property type="entry name" value="PAS_4"/>
</dbReference>
<dbReference type="PROSITE" id="PS50109">
    <property type="entry name" value="HIS_KIN"/>
    <property type="match status" value="1"/>
</dbReference>
<reference evidence="11" key="1">
    <citation type="journal article" date="2019" name="Int. J. Syst. Evol. Microbiol.">
        <title>The Global Catalogue of Microorganisms (GCM) 10K type strain sequencing project: providing services to taxonomists for standard genome sequencing and annotation.</title>
        <authorList>
            <consortium name="The Broad Institute Genomics Platform"/>
            <consortium name="The Broad Institute Genome Sequencing Center for Infectious Disease"/>
            <person name="Wu L."/>
            <person name="Ma J."/>
        </authorList>
    </citation>
    <scope>NUCLEOTIDE SEQUENCE [LARGE SCALE GENOMIC DNA]</scope>
    <source>
        <strain evidence="11">KCTC 22558</strain>
    </source>
</reference>
<dbReference type="CDD" id="cd17580">
    <property type="entry name" value="REC_2_DhkD-like"/>
    <property type="match status" value="1"/>
</dbReference>
<dbReference type="Gene3D" id="3.30.565.10">
    <property type="entry name" value="Histidine kinase-like ATPase, C-terminal domain"/>
    <property type="match status" value="1"/>
</dbReference>
<dbReference type="SUPFAM" id="SSF55785">
    <property type="entry name" value="PYP-like sensor domain (PAS domain)"/>
    <property type="match status" value="2"/>
</dbReference>
<dbReference type="InterPro" id="IPR003661">
    <property type="entry name" value="HisK_dim/P_dom"/>
</dbReference>
<dbReference type="CDD" id="cd00130">
    <property type="entry name" value="PAS"/>
    <property type="match status" value="2"/>
</dbReference>
<dbReference type="CDD" id="cd00082">
    <property type="entry name" value="HisKA"/>
    <property type="match status" value="1"/>
</dbReference>
<dbReference type="SUPFAM" id="SSF52172">
    <property type="entry name" value="CheY-like"/>
    <property type="match status" value="1"/>
</dbReference>
<dbReference type="Pfam" id="PF00512">
    <property type="entry name" value="HisKA"/>
    <property type="match status" value="1"/>
</dbReference>
<dbReference type="PRINTS" id="PR00344">
    <property type="entry name" value="BCTRLSENSOR"/>
</dbReference>
<dbReference type="SMART" id="SM00448">
    <property type="entry name" value="REC"/>
    <property type="match status" value="1"/>
</dbReference>
<dbReference type="Proteomes" id="UP000643403">
    <property type="component" value="Unassembled WGS sequence"/>
</dbReference>
<dbReference type="InterPro" id="IPR005467">
    <property type="entry name" value="His_kinase_dom"/>
</dbReference>
<evidence type="ECO:0000256" key="6">
    <source>
        <dbReference type="PROSITE-ProRule" id="PRU00169"/>
    </source>
</evidence>
<evidence type="ECO:0000313" key="11">
    <source>
        <dbReference type="Proteomes" id="UP000643403"/>
    </source>
</evidence>
<dbReference type="InterPro" id="IPR036890">
    <property type="entry name" value="HATPase_C_sf"/>
</dbReference>
<dbReference type="Pfam" id="PF00072">
    <property type="entry name" value="Response_reg"/>
    <property type="match status" value="1"/>
</dbReference>
<evidence type="ECO:0000259" key="9">
    <source>
        <dbReference type="PROSITE" id="PS50113"/>
    </source>
</evidence>
<dbReference type="InterPro" id="IPR035965">
    <property type="entry name" value="PAS-like_dom_sf"/>
</dbReference>
<keyword evidence="3 6" id="KW-0597">Phosphoprotein</keyword>
<dbReference type="InterPro" id="IPR000014">
    <property type="entry name" value="PAS"/>
</dbReference>
<dbReference type="PANTHER" id="PTHR43047">
    <property type="entry name" value="TWO-COMPONENT HISTIDINE PROTEIN KINASE"/>
    <property type="match status" value="1"/>
</dbReference>
<feature type="modified residue" description="4-aspartylphosphate" evidence="6">
    <location>
        <position position="681"/>
    </location>
</feature>
<organism evidence="10 11">
    <name type="scientific">Cognatilysobacter xinjiangensis</name>
    <dbReference type="NCBI Taxonomy" id="546892"/>
    <lineage>
        <taxon>Bacteria</taxon>
        <taxon>Pseudomonadati</taxon>
        <taxon>Pseudomonadota</taxon>
        <taxon>Gammaproteobacteria</taxon>
        <taxon>Lysobacterales</taxon>
        <taxon>Lysobacteraceae</taxon>
        <taxon>Cognatilysobacter</taxon>
    </lineage>
</organism>
<dbReference type="InterPro" id="IPR011006">
    <property type="entry name" value="CheY-like_superfamily"/>
</dbReference>
<dbReference type="PROSITE" id="PS50110">
    <property type="entry name" value="RESPONSE_REGULATORY"/>
    <property type="match status" value="1"/>
</dbReference>
<evidence type="ECO:0000256" key="5">
    <source>
        <dbReference type="ARBA" id="ARBA00022777"/>
    </source>
</evidence>
<evidence type="ECO:0000259" key="8">
    <source>
        <dbReference type="PROSITE" id="PS50110"/>
    </source>
</evidence>
<dbReference type="InterPro" id="IPR003594">
    <property type="entry name" value="HATPase_dom"/>
</dbReference>
<dbReference type="SMART" id="SM00091">
    <property type="entry name" value="PAS"/>
    <property type="match status" value="2"/>
</dbReference>
<keyword evidence="4" id="KW-0808">Transferase</keyword>
<dbReference type="InterPro" id="IPR004358">
    <property type="entry name" value="Sig_transdc_His_kin-like_C"/>
</dbReference>
<gene>
    <name evidence="10" type="ORF">GCM10008101_13130</name>
</gene>
<sequence>MDLGDFNRIFDSLPGHFALLRAVPGYPVVAMSRSLRALSRDPDGAIGRPLFELFPEAPEAAGSSRPLTASFERVVRERAVDRNEQRFDLFDAATGTYRERYWTATNTPVLDANGEVEFILHQTEDAATGRRQGSTAILDAMTEGVFTVDRQWRFSYVNPEAYRILRETPGSLIGHVVWERFPGAEEAFGEHYRRTMDEAVTSRFTAYYAGLDSWYEVTAYPAPEGIAVYFHDVTSHVLAERDREQLAAESARQRRIYEAALNNTPDFVYVFGVDHRAIYANDALLKVWGVDDVRGKTWMDLGYEQWHADMHDRELAQVIRTKAPIRGEIPFTGTNGRRVYDYIFAPVFGADGEVVAVAGTTRDVTDRQAAEQMIRSHAERLAEADRMKDEFLATLSHELRNPLAPLRNGLEILRRTTDAAAPSARIHAMMERQVDHLVHLVDDLMEVSRITRGKVALQVEPVELATVVESALEVAQPAIDGGAHRLLVDMPDTPVVLQGDRVRLAQILANLLNNAAKYSEPGGSISLGASVEGDALVLRITDTGFGMEPSEIPRLFEMFARGDRVRASHQGGLGIGLALARRLAELQGGSLDATSEGPGRGSTFELRLPLPAQAAPASRADQPEAVGSLSMRVLLVDDNADVGGSLAETLRLFGAEVHLLHDGAAALDAFDGVSPDVAILDIGMPVVTGHDVARGLRSRGVVIPLIALTGWGQDDDRQRALAAGFDHHLVKPVAVPELVPLLASLQAADRAGAAASR</sequence>
<dbReference type="SUPFAM" id="SSF47384">
    <property type="entry name" value="Homodimeric domain of signal transducing histidine kinase"/>
    <property type="match status" value="1"/>
</dbReference>
<evidence type="ECO:0000256" key="2">
    <source>
        <dbReference type="ARBA" id="ARBA00012438"/>
    </source>
</evidence>
<keyword evidence="5" id="KW-0418">Kinase</keyword>
<evidence type="ECO:0000256" key="1">
    <source>
        <dbReference type="ARBA" id="ARBA00000085"/>
    </source>
</evidence>
<comment type="catalytic activity">
    <reaction evidence="1">
        <text>ATP + protein L-histidine = ADP + protein N-phospho-L-histidine.</text>
        <dbReference type="EC" id="2.7.13.3"/>
    </reaction>
</comment>
<dbReference type="InterPro" id="IPR036097">
    <property type="entry name" value="HisK_dim/P_sf"/>
</dbReference>